<keyword evidence="1" id="KW-1003">Cell membrane</keyword>
<organism evidence="3 4">
    <name type="scientific">Pseudomonas schmalbachii</name>
    <dbReference type="NCBI Taxonomy" id="2816993"/>
    <lineage>
        <taxon>Bacteria</taxon>
        <taxon>Pseudomonadati</taxon>
        <taxon>Pseudomonadota</taxon>
        <taxon>Gammaproteobacteria</taxon>
        <taxon>Pseudomonadales</taxon>
        <taxon>Pseudomonadaceae</taxon>
        <taxon>Pseudomonas</taxon>
    </lineage>
</organism>
<comment type="caution">
    <text evidence="3">The sequence shown here is derived from an EMBL/GenBank/DDBJ whole genome shotgun (WGS) entry which is preliminary data.</text>
</comment>
<dbReference type="HAMAP" id="MF_00386">
    <property type="entry name" value="UPF0161_YidD"/>
    <property type="match status" value="1"/>
</dbReference>
<evidence type="ECO:0000256" key="1">
    <source>
        <dbReference type="HAMAP-Rule" id="MF_00386"/>
    </source>
</evidence>
<evidence type="ECO:0000256" key="2">
    <source>
        <dbReference type="SAM" id="MobiDB-lite"/>
    </source>
</evidence>
<sequence length="82" mass="9391">MRKLALLLIQFYRYAISPMMARHCRFHPSCSCYAYEAIESHGLMRGGWLTLRRLGRCHPWHPGGYDPVPPAKSKPCPSSMAE</sequence>
<evidence type="ECO:0000313" key="4">
    <source>
        <dbReference type="Proteomes" id="UP000669060"/>
    </source>
</evidence>
<dbReference type="NCBIfam" id="TIGR00278">
    <property type="entry name" value="membrane protein insertion efficiency factor YidD"/>
    <property type="match status" value="1"/>
</dbReference>
<dbReference type="Pfam" id="PF01809">
    <property type="entry name" value="YidD"/>
    <property type="match status" value="1"/>
</dbReference>
<dbReference type="PANTHER" id="PTHR33383">
    <property type="entry name" value="MEMBRANE PROTEIN INSERTION EFFICIENCY FACTOR-RELATED"/>
    <property type="match status" value="1"/>
</dbReference>
<comment type="similarity">
    <text evidence="1">Belongs to the UPF0161 family.</text>
</comment>
<evidence type="ECO:0000313" key="3">
    <source>
        <dbReference type="EMBL" id="MBO3275939.1"/>
    </source>
</evidence>
<dbReference type="SMART" id="SM01234">
    <property type="entry name" value="Haemolytic"/>
    <property type="match status" value="1"/>
</dbReference>
<dbReference type="PANTHER" id="PTHR33383:SF1">
    <property type="entry name" value="MEMBRANE PROTEIN INSERTION EFFICIENCY FACTOR-RELATED"/>
    <property type="match status" value="1"/>
</dbReference>
<keyword evidence="1" id="KW-0472">Membrane</keyword>
<accession>A0ABS3TTN5</accession>
<name>A0ABS3TTN5_9PSED</name>
<gene>
    <name evidence="3" type="primary">yidD</name>
    <name evidence="3" type="ORF">JFY56_11960</name>
</gene>
<proteinExistence type="inferred from homology"/>
<comment type="function">
    <text evidence="1">Could be involved in insertion of integral membrane proteins into the membrane.</text>
</comment>
<reference evidence="3 4" key="1">
    <citation type="submission" date="2020-12" db="EMBL/GenBank/DDBJ databases">
        <title>Pseudomonas schmalbachii sp. nov. isolated from millipede gut.</title>
        <authorList>
            <person name="Shelomi M."/>
        </authorList>
    </citation>
    <scope>NUCLEOTIDE SEQUENCE [LARGE SCALE GENOMIC DNA]</scope>
    <source>
        <strain evidence="3 4">Milli4</strain>
    </source>
</reference>
<dbReference type="InterPro" id="IPR002696">
    <property type="entry name" value="Membr_insert_effic_factor_YidD"/>
</dbReference>
<protein>
    <recommendedName>
        <fullName evidence="1">Putative membrane protein insertion efficiency factor</fullName>
    </recommendedName>
</protein>
<dbReference type="Proteomes" id="UP000669060">
    <property type="component" value="Unassembled WGS sequence"/>
</dbReference>
<dbReference type="RefSeq" id="WP_208313974.1">
    <property type="nucleotide sequence ID" value="NZ_JAELYA010000004.1"/>
</dbReference>
<dbReference type="EMBL" id="JAELYA010000004">
    <property type="protein sequence ID" value="MBO3275939.1"/>
    <property type="molecule type" value="Genomic_DNA"/>
</dbReference>
<comment type="subcellular location">
    <subcellularLocation>
        <location evidence="1">Cell membrane</location>
        <topology evidence="1">Peripheral membrane protein</topology>
        <orientation evidence="1">Cytoplasmic side</orientation>
    </subcellularLocation>
</comment>
<feature type="region of interest" description="Disordered" evidence="2">
    <location>
        <begin position="62"/>
        <end position="82"/>
    </location>
</feature>
<keyword evidence="4" id="KW-1185">Reference proteome</keyword>